<dbReference type="SUPFAM" id="SSF46689">
    <property type="entry name" value="Homeodomain-like"/>
    <property type="match status" value="1"/>
</dbReference>
<evidence type="ECO:0000256" key="2">
    <source>
        <dbReference type="ARBA" id="ARBA00023125"/>
    </source>
</evidence>
<feature type="domain" description="HTH rpiR-type" evidence="4">
    <location>
        <begin position="2"/>
        <end position="78"/>
    </location>
</feature>
<dbReference type="PANTHER" id="PTHR30514">
    <property type="entry name" value="GLUCOKINASE"/>
    <property type="match status" value="1"/>
</dbReference>
<dbReference type="RefSeq" id="WP_244772107.1">
    <property type="nucleotide sequence ID" value="NZ_CP094929.1"/>
</dbReference>
<feature type="domain" description="SIS" evidence="5">
    <location>
        <begin position="125"/>
        <end position="265"/>
    </location>
</feature>
<organism evidence="6 7">
    <name type="scientific">Sphaerochaeta associata</name>
    <dbReference type="NCBI Taxonomy" id="1129264"/>
    <lineage>
        <taxon>Bacteria</taxon>
        <taxon>Pseudomonadati</taxon>
        <taxon>Spirochaetota</taxon>
        <taxon>Spirochaetia</taxon>
        <taxon>Spirochaetales</taxon>
        <taxon>Sphaerochaetaceae</taxon>
        <taxon>Sphaerochaeta</taxon>
    </lineage>
</organism>
<dbReference type="Proteomes" id="UP000829708">
    <property type="component" value="Chromosome"/>
</dbReference>
<gene>
    <name evidence="6" type="ORF">MUG09_14240</name>
</gene>
<dbReference type="SUPFAM" id="SSF53697">
    <property type="entry name" value="SIS domain"/>
    <property type="match status" value="1"/>
</dbReference>
<name>A0ABY4D949_9SPIR</name>
<evidence type="ECO:0000313" key="7">
    <source>
        <dbReference type="Proteomes" id="UP000829708"/>
    </source>
</evidence>
<evidence type="ECO:0000259" key="5">
    <source>
        <dbReference type="PROSITE" id="PS51464"/>
    </source>
</evidence>
<keyword evidence="3" id="KW-0804">Transcription</keyword>
<keyword evidence="2" id="KW-0238">DNA-binding</keyword>
<reference evidence="7" key="1">
    <citation type="journal article" date="2024" name="J Bioinform Genom">
        <title>Complete genome sequence of the type strain bacterium Sphaerochaeta associata GLS2t (VKM B-2742)t.</title>
        <authorList>
            <person name="Troshina O.Y."/>
            <person name="Tepeeva A.N."/>
            <person name="Arzamasceva V.O."/>
            <person name="Whitman W.B."/>
            <person name="Varghese N."/>
            <person name="Shapiro N."/>
            <person name="Woyke T."/>
            <person name="Kripides N.C."/>
            <person name="Vasilenko O.V."/>
        </authorList>
    </citation>
    <scope>NUCLEOTIDE SEQUENCE [LARGE SCALE GENOMIC DNA]</scope>
    <source>
        <strain evidence="7">GLS2T</strain>
    </source>
</reference>
<dbReference type="PANTHER" id="PTHR30514:SF1">
    <property type="entry name" value="HTH-TYPE TRANSCRIPTIONAL REGULATOR HEXR-RELATED"/>
    <property type="match status" value="1"/>
</dbReference>
<dbReference type="PROSITE" id="PS51071">
    <property type="entry name" value="HTH_RPIR"/>
    <property type="match status" value="1"/>
</dbReference>
<evidence type="ECO:0000259" key="4">
    <source>
        <dbReference type="PROSITE" id="PS51071"/>
    </source>
</evidence>
<dbReference type="InterPro" id="IPR001347">
    <property type="entry name" value="SIS_dom"/>
</dbReference>
<dbReference type="InterPro" id="IPR035472">
    <property type="entry name" value="RpiR-like_SIS"/>
</dbReference>
<evidence type="ECO:0000256" key="3">
    <source>
        <dbReference type="ARBA" id="ARBA00023163"/>
    </source>
</evidence>
<dbReference type="Pfam" id="PF01380">
    <property type="entry name" value="SIS"/>
    <property type="match status" value="1"/>
</dbReference>
<proteinExistence type="predicted"/>
<dbReference type="Pfam" id="PF01418">
    <property type="entry name" value="HTH_6"/>
    <property type="match status" value="1"/>
</dbReference>
<dbReference type="InterPro" id="IPR000281">
    <property type="entry name" value="HTH_RpiR"/>
</dbReference>
<dbReference type="InterPro" id="IPR046348">
    <property type="entry name" value="SIS_dom_sf"/>
</dbReference>
<dbReference type="InterPro" id="IPR009057">
    <property type="entry name" value="Homeodomain-like_sf"/>
</dbReference>
<dbReference type="InterPro" id="IPR047640">
    <property type="entry name" value="RpiR-like"/>
</dbReference>
<dbReference type="InterPro" id="IPR036388">
    <property type="entry name" value="WH-like_DNA-bd_sf"/>
</dbReference>
<evidence type="ECO:0000313" key="6">
    <source>
        <dbReference type="EMBL" id="UOM50720.1"/>
    </source>
</evidence>
<keyword evidence="7" id="KW-1185">Reference proteome</keyword>
<keyword evidence="1" id="KW-0805">Transcription regulation</keyword>
<protein>
    <submittedName>
        <fullName evidence="6">MurR/RpiR family transcriptional regulator</fullName>
    </submittedName>
</protein>
<evidence type="ECO:0000256" key="1">
    <source>
        <dbReference type="ARBA" id="ARBA00023015"/>
    </source>
</evidence>
<dbReference type="EMBL" id="CP094929">
    <property type="protein sequence ID" value="UOM50720.1"/>
    <property type="molecule type" value="Genomic_DNA"/>
</dbReference>
<sequence length="283" mass="30870">MKHYLSIIKQLFPHLNPSEKKVADYILQNSNTVVDENIQDLAVLAKTSTAAITRFCKRIGCEGFMELRLALAREIFSTSPIEQNTLVKPEEATNIDDLTAALLDTIVSSLFSLKPLLSTDKIEKAVDIISNSRHILLIGIGASGLVASDFQQKLIRIGIPAFCPSDPDIQIVQACSLNTSDVAILFSYSGETNHTLRTAIQAHKAGAKVIAVTRIRPNSLSKISDIVLQVPDTEALFREGATLSRINQLVVVDILYAALISRKKDAAEHISNTWKAVSHIGAT</sequence>
<dbReference type="Gene3D" id="1.10.10.10">
    <property type="entry name" value="Winged helix-like DNA-binding domain superfamily/Winged helix DNA-binding domain"/>
    <property type="match status" value="1"/>
</dbReference>
<dbReference type="PROSITE" id="PS51464">
    <property type="entry name" value="SIS"/>
    <property type="match status" value="1"/>
</dbReference>
<dbReference type="Gene3D" id="3.40.50.10490">
    <property type="entry name" value="Glucose-6-phosphate isomerase like protein, domain 1"/>
    <property type="match status" value="1"/>
</dbReference>
<dbReference type="CDD" id="cd05013">
    <property type="entry name" value="SIS_RpiR"/>
    <property type="match status" value="1"/>
</dbReference>
<accession>A0ABY4D949</accession>